<organism evidence="2 3">
    <name type="scientific">Williamsia marianensis</name>
    <dbReference type="NCBI Taxonomy" id="85044"/>
    <lineage>
        <taxon>Bacteria</taxon>
        <taxon>Bacillati</taxon>
        <taxon>Actinomycetota</taxon>
        <taxon>Actinomycetes</taxon>
        <taxon>Mycobacteriales</taxon>
        <taxon>Nocardiaceae</taxon>
        <taxon>Williamsia</taxon>
    </lineage>
</organism>
<sequence length="269" mass="25887">MPKHRVMRPTTVWFSVLVASLGLVVGGILLALTSPSAAADPEVSPEVTVTSRPGSDTTPPANSGNGNADHTPGLKSTETSRVPARSVTGPTPDLGQGDGNSGNGNNGNGGGNTSIPGNNGNNGNTDSDDDGLPTAPTAGLPGIELPAITIPSLPIPGLPIPGMPAPDASTPPAPGSPTPGSPAPSTGTPGLTPGDSEPAVPQGDPLSDPDTPPAATPTASSCLMGAGTGGGCAGAEVARDLSPAGLLVLGSVALFGSGAFLESLRTGRG</sequence>
<keyword evidence="3" id="KW-1185">Reference proteome</keyword>
<protein>
    <submittedName>
        <fullName evidence="2">Uncharacterized protein</fullName>
    </submittedName>
</protein>
<dbReference type="EMBL" id="JAWLUM010000001">
    <property type="protein sequence ID" value="MDV7133630.1"/>
    <property type="molecule type" value="Genomic_DNA"/>
</dbReference>
<accession>A0ABU4EQU4</accession>
<proteinExistence type="predicted"/>
<dbReference type="Proteomes" id="UP001185792">
    <property type="component" value="Unassembled WGS sequence"/>
</dbReference>
<reference evidence="2 3" key="1">
    <citation type="submission" date="2023-10" db="EMBL/GenBank/DDBJ databases">
        <title>Development of a sustainable strategy for remediation of hydrocarbon-contaminated territories based on the waste exchange concept.</title>
        <authorList>
            <person name="Krivoruchko A."/>
        </authorList>
    </citation>
    <scope>NUCLEOTIDE SEQUENCE [LARGE SCALE GENOMIC DNA]</scope>
    <source>
        <strain evidence="2 3">IEGM 1236</strain>
    </source>
</reference>
<feature type="compositionally biased region" description="Pro residues" evidence="1">
    <location>
        <begin position="156"/>
        <end position="182"/>
    </location>
</feature>
<evidence type="ECO:0000313" key="2">
    <source>
        <dbReference type="EMBL" id="MDV7133630.1"/>
    </source>
</evidence>
<evidence type="ECO:0000256" key="1">
    <source>
        <dbReference type="SAM" id="MobiDB-lite"/>
    </source>
</evidence>
<name>A0ABU4EQU4_WILMA</name>
<feature type="compositionally biased region" description="Polar residues" evidence="1">
    <location>
        <begin position="47"/>
        <end position="80"/>
    </location>
</feature>
<feature type="region of interest" description="Disordered" evidence="1">
    <location>
        <begin position="156"/>
        <end position="235"/>
    </location>
</feature>
<feature type="compositionally biased region" description="Low complexity" evidence="1">
    <location>
        <begin position="113"/>
        <end position="125"/>
    </location>
</feature>
<feature type="compositionally biased region" description="Low complexity" evidence="1">
    <location>
        <begin position="183"/>
        <end position="196"/>
    </location>
</feature>
<dbReference type="RefSeq" id="WP_317712662.1">
    <property type="nucleotide sequence ID" value="NZ_JAWLUM010000001.1"/>
</dbReference>
<comment type="caution">
    <text evidence="2">The sequence shown here is derived from an EMBL/GenBank/DDBJ whole genome shotgun (WGS) entry which is preliminary data.</text>
</comment>
<gene>
    <name evidence="2" type="ORF">R4198_07970</name>
</gene>
<feature type="compositionally biased region" description="Gly residues" evidence="1">
    <location>
        <begin position="96"/>
        <end position="112"/>
    </location>
</feature>
<evidence type="ECO:0000313" key="3">
    <source>
        <dbReference type="Proteomes" id="UP001185792"/>
    </source>
</evidence>
<feature type="region of interest" description="Disordered" evidence="1">
    <location>
        <begin position="36"/>
        <end position="142"/>
    </location>
</feature>